<keyword evidence="8 16" id="KW-0418">Kinase</keyword>
<dbReference type="GO" id="GO:0009927">
    <property type="term" value="F:histidine phosphotransfer kinase activity"/>
    <property type="evidence" value="ECO:0007669"/>
    <property type="project" value="TreeGrafter"/>
</dbReference>
<comment type="caution">
    <text evidence="16">The sequence shown here is derived from an EMBL/GenBank/DDBJ whole genome shotgun (WGS) entry which is preliminary data.</text>
</comment>
<feature type="transmembrane region" description="Helical" evidence="13">
    <location>
        <begin position="276"/>
        <end position="303"/>
    </location>
</feature>
<evidence type="ECO:0000256" key="6">
    <source>
        <dbReference type="ARBA" id="ARBA00022679"/>
    </source>
</evidence>
<dbReference type="GO" id="GO:0000155">
    <property type="term" value="F:phosphorelay sensor kinase activity"/>
    <property type="evidence" value="ECO:0007669"/>
    <property type="project" value="InterPro"/>
</dbReference>
<evidence type="ECO:0000256" key="7">
    <source>
        <dbReference type="ARBA" id="ARBA00022692"/>
    </source>
</evidence>
<dbReference type="RefSeq" id="WP_182547873.1">
    <property type="nucleotide sequence ID" value="NZ_JACGXN010000001.1"/>
</dbReference>
<dbReference type="InterPro" id="IPR038377">
    <property type="entry name" value="Na/Glc_symporter_sf"/>
</dbReference>
<dbReference type="Gene3D" id="3.40.50.2300">
    <property type="match status" value="1"/>
</dbReference>
<feature type="transmembrane region" description="Helical" evidence="13">
    <location>
        <begin position="67"/>
        <end position="85"/>
    </location>
</feature>
<feature type="modified residue" description="4-aspartylphosphate" evidence="11">
    <location>
        <position position="1083"/>
    </location>
</feature>
<dbReference type="SMART" id="SM00448">
    <property type="entry name" value="REC"/>
    <property type="match status" value="1"/>
</dbReference>
<feature type="transmembrane region" description="Helical" evidence="13">
    <location>
        <begin position="117"/>
        <end position="141"/>
    </location>
</feature>
<dbReference type="InterPro" id="IPR003661">
    <property type="entry name" value="HisK_dim/P_dom"/>
</dbReference>
<dbReference type="FunFam" id="1.10.287.130:FF:000063">
    <property type="entry name" value="Hybrid sensor histidine kinase/response regulator"/>
    <property type="match status" value="1"/>
</dbReference>
<dbReference type="InterPro" id="IPR004358">
    <property type="entry name" value="Sig_transdc_His_kin-like_C"/>
</dbReference>
<dbReference type="InterPro" id="IPR011006">
    <property type="entry name" value="CheY-like_superfamily"/>
</dbReference>
<feature type="transmembrane region" description="Helical" evidence="13">
    <location>
        <begin position="382"/>
        <end position="402"/>
    </location>
</feature>
<accession>A0A839EE22</accession>
<feature type="transmembrane region" description="Helical" evidence="13">
    <location>
        <begin position="6"/>
        <end position="25"/>
    </location>
</feature>
<feature type="transmembrane region" description="Helical" evidence="13">
    <location>
        <begin position="37"/>
        <end position="61"/>
    </location>
</feature>
<dbReference type="InterPro" id="IPR001789">
    <property type="entry name" value="Sig_transdc_resp-reg_receiver"/>
</dbReference>
<dbReference type="PANTHER" id="PTHR43047">
    <property type="entry name" value="TWO-COMPONENT HISTIDINE PROTEIN KINASE"/>
    <property type="match status" value="1"/>
</dbReference>
<feature type="transmembrane region" description="Helical" evidence="13">
    <location>
        <begin position="242"/>
        <end position="264"/>
    </location>
</feature>
<dbReference type="AlphaFoldDB" id="A0A839EE22"/>
<keyword evidence="9 13" id="KW-1133">Transmembrane helix</keyword>
<dbReference type="SMART" id="SM00387">
    <property type="entry name" value="HATPase_c"/>
    <property type="match status" value="1"/>
</dbReference>
<dbReference type="EMBL" id="JACGXN010000001">
    <property type="protein sequence ID" value="MBA8877172.1"/>
    <property type="molecule type" value="Genomic_DNA"/>
</dbReference>
<dbReference type="InterPro" id="IPR005467">
    <property type="entry name" value="His_kinase_dom"/>
</dbReference>
<dbReference type="PROSITE" id="PS50109">
    <property type="entry name" value="HIS_KIN"/>
    <property type="match status" value="1"/>
</dbReference>
<evidence type="ECO:0000256" key="4">
    <source>
        <dbReference type="ARBA" id="ARBA00012438"/>
    </source>
</evidence>
<keyword evidence="17" id="KW-1185">Reference proteome</keyword>
<evidence type="ECO:0000256" key="8">
    <source>
        <dbReference type="ARBA" id="ARBA00022777"/>
    </source>
</evidence>
<feature type="transmembrane region" description="Helical" evidence="13">
    <location>
        <begin position="161"/>
        <end position="178"/>
    </location>
</feature>
<dbReference type="InterPro" id="IPR036890">
    <property type="entry name" value="HATPase_C_sf"/>
</dbReference>
<dbReference type="GO" id="GO:0022857">
    <property type="term" value="F:transmembrane transporter activity"/>
    <property type="evidence" value="ECO:0007669"/>
    <property type="project" value="InterPro"/>
</dbReference>
<dbReference type="SUPFAM" id="SSF55874">
    <property type="entry name" value="ATPase domain of HSP90 chaperone/DNA topoisomerase II/histidine kinase"/>
    <property type="match status" value="1"/>
</dbReference>
<evidence type="ECO:0000256" key="10">
    <source>
        <dbReference type="ARBA" id="ARBA00023136"/>
    </source>
</evidence>
<evidence type="ECO:0000256" key="2">
    <source>
        <dbReference type="ARBA" id="ARBA00004141"/>
    </source>
</evidence>
<dbReference type="Gene3D" id="1.20.1730.10">
    <property type="entry name" value="Sodium/glucose cotransporter"/>
    <property type="match status" value="1"/>
</dbReference>
<feature type="transmembrane region" description="Helical" evidence="13">
    <location>
        <begin position="435"/>
        <end position="457"/>
    </location>
</feature>
<dbReference type="PANTHER" id="PTHR43047:SF9">
    <property type="entry name" value="HISTIDINE KINASE"/>
    <property type="match status" value="1"/>
</dbReference>
<dbReference type="InterPro" id="IPR003594">
    <property type="entry name" value="HATPase_dom"/>
</dbReference>
<dbReference type="CDD" id="cd00082">
    <property type="entry name" value="HisKA"/>
    <property type="match status" value="1"/>
</dbReference>
<comment type="subcellular location">
    <subcellularLocation>
        <location evidence="2">Membrane</location>
        <topology evidence="2">Multi-pass membrane protein</topology>
    </subcellularLocation>
</comment>
<evidence type="ECO:0000256" key="12">
    <source>
        <dbReference type="SAM" id="Coils"/>
    </source>
</evidence>
<comment type="catalytic activity">
    <reaction evidence="1">
        <text>ATP + protein L-histidine = ADP + protein N-phospho-L-histidine.</text>
        <dbReference type="EC" id="2.7.13.3"/>
    </reaction>
</comment>
<dbReference type="SUPFAM" id="SSF52172">
    <property type="entry name" value="CheY-like"/>
    <property type="match status" value="1"/>
</dbReference>
<dbReference type="Pfam" id="PF02518">
    <property type="entry name" value="HATPase_c"/>
    <property type="match status" value="1"/>
</dbReference>
<evidence type="ECO:0000256" key="3">
    <source>
        <dbReference type="ARBA" id="ARBA00006434"/>
    </source>
</evidence>
<dbReference type="Gene3D" id="1.10.287.130">
    <property type="match status" value="1"/>
</dbReference>
<dbReference type="CDD" id="cd00156">
    <property type="entry name" value="REC"/>
    <property type="match status" value="1"/>
</dbReference>
<dbReference type="CDD" id="cd10322">
    <property type="entry name" value="SLC5sbd"/>
    <property type="match status" value="1"/>
</dbReference>
<feature type="domain" description="Histidine kinase" evidence="14">
    <location>
        <begin position="797"/>
        <end position="1009"/>
    </location>
</feature>
<evidence type="ECO:0000313" key="17">
    <source>
        <dbReference type="Proteomes" id="UP000549052"/>
    </source>
</evidence>
<feature type="domain" description="Response regulatory" evidence="15">
    <location>
        <begin position="1032"/>
        <end position="1148"/>
    </location>
</feature>
<proteinExistence type="inferred from homology"/>
<keyword evidence="6" id="KW-0808">Transferase</keyword>
<dbReference type="InterPro" id="IPR001734">
    <property type="entry name" value="Na/solute_symporter"/>
</dbReference>
<evidence type="ECO:0000256" key="1">
    <source>
        <dbReference type="ARBA" id="ARBA00000085"/>
    </source>
</evidence>
<keyword evidence="7 13" id="KW-0812">Transmembrane</keyword>
<dbReference type="FunFam" id="3.30.565.10:FF:000049">
    <property type="entry name" value="Two-component sensor histidine kinase"/>
    <property type="match status" value="1"/>
</dbReference>
<gene>
    <name evidence="16" type="ORF">FHW16_000854</name>
</gene>
<dbReference type="GO" id="GO:0005886">
    <property type="term" value="C:plasma membrane"/>
    <property type="evidence" value="ECO:0007669"/>
    <property type="project" value="TreeGrafter"/>
</dbReference>
<feature type="transmembrane region" description="Helical" evidence="13">
    <location>
        <begin position="199"/>
        <end position="218"/>
    </location>
</feature>
<evidence type="ECO:0000256" key="11">
    <source>
        <dbReference type="PROSITE-ProRule" id="PRU00169"/>
    </source>
</evidence>
<keyword evidence="12" id="KW-0175">Coiled coil</keyword>
<evidence type="ECO:0000256" key="13">
    <source>
        <dbReference type="SAM" id="Phobius"/>
    </source>
</evidence>
<dbReference type="PROSITE" id="PS50283">
    <property type="entry name" value="NA_SOLUT_SYMP_3"/>
    <property type="match status" value="1"/>
</dbReference>
<reference evidence="16 17" key="1">
    <citation type="submission" date="2020-07" db="EMBL/GenBank/DDBJ databases">
        <title>Genomic Encyclopedia of Type Strains, Phase IV (KMG-V): Genome sequencing to study the core and pangenomes of soil and plant-associated prokaryotes.</title>
        <authorList>
            <person name="Whitman W."/>
        </authorList>
    </citation>
    <scope>NUCLEOTIDE SEQUENCE [LARGE SCALE GENOMIC DNA]</scope>
    <source>
        <strain evidence="16 17">AN3</strain>
    </source>
</reference>
<protein>
    <recommendedName>
        <fullName evidence="4">histidine kinase</fullName>
        <ecNumber evidence="4">2.7.13.3</ecNumber>
    </recommendedName>
</protein>
<dbReference type="InterPro" id="IPR036097">
    <property type="entry name" value="HisK_dim/P_sf"/>
</dbReference>
<dbReference type="SMART" id="SM00388">
    <property type="entry name" value="HisKA"/>
    <property type="match status" value="1"/>
</dbReference>
<dbReference type="Gene3D" id="3.30.565.10">
    <property type="entry name" value="Histidine kinase-like ATPase, C-terminal domain"/>
    <property type="match status" value="1"/>
</dbReference>
<keyword evidence="5 11" id="KW-0597">Phosphoprotein</keyword>
<dbReference type="PROSITE" id="PS50110">
    <property type="entry name" value="RESPONSE_REGULATORY"/>
    <property type="match status" value="1"/>
</dbReference>
<evidence type="ECO:0000313" key="16">
    <source>
        <dbReference type="EMBL" id="MBA8877172.1"/>
    </source>
</evidence>
<feature type="transmembrane region" description="Helical" evidence="13">
    <location>
        <begin position="408"/>
        <end position="428"/>
    </location>
</feature>
<evidence type="ECO:0000259" key="15">
    <source>
        <dbReference type="PROSITE" id="PS50110"/>
    </source>
</evidence>
<dbReference type="PRINTS" id="PR00344">
    <property type="entry name" value="BCTRLSENSOR"/>
</dbReference>
<evidence type="ECO:0000256" key="5">
    <source>
        <dbReference type="ARBA" id="ARBA00022553"/>
    </source>
</evidence>
<comment type="similarity">
    <text evidence="3">Belongs to the sodium:solute symporter (SSF) (TC 2.A.21) family.</text>
</comment>
<dbReference type="Proteomes" id="UP000549052">
    <property type="component" value="Unassembled WGS sequence"/>
</dbReference>
<dbReference type="Pfam" id="PF00512">
    <property type="entry name" value="HisKA"/>
    <property type="match status" value="1"/>
</dbReference>
<organism evidence="16 17">
    <name type="scientific">Phyllobacterium myrsinacearum</name>
    <dbReference type="NCBI Taxonomy" id="28101"/>
    <lineage>
        <taxon>Bacteria</taxon>
        <taxon>Pseudomonadati</taxon>
        <taxon>Pseudomonadota</taxon>
        <taxon>Alphaproteobacteria</taxon>
        <taxon>Hyphomicrobiales</taxon>
        <taxon>Phyllobacteriaceae</taxon>
        <taxon>Phyllobacterium</taxon>
    </lineage>
</organism>
<feature type="coiled-coil region" evidence="12">
    <location>
        <begin position="763"/>
        <end position="790"/>
    </location>
</feature>
<dbReference type="EC" id="2.7.13.3" evidence="4"/>
<dbReference type="SUPFAM" id="SSF47384">
    <property type="entry name" value="Homodimeric domain of signal transducing histidine kinase"/>
    <property type="match status" value="1"/>
</dbReference>
<sequence length="1156" mass="127502">MVGWTGALVALLYLLAQYILIKTVDRRARTENGPDRPYIYALSLASGGSSWLFYGALGYAADNGFEFIGLFIGIALAFTLGFPFLRKIVRLAKSEGITSIADLIGARYGKSFSVTALVTLIATVGLVPYLALQITAIHYLFDVFRNTFASHGQGEHHGSHWLLWCLLCVIGLFTVRNSEKSVHTTDHDEGLVRVSANDSVFKIIVFVIVGMTAITLFFTEPVEHISQIAIPWPQGRISLENMIALILIGASTTVLLPSHFYLTVVENRSERELRTARWLVPACLFIAGVFVLPVTAIGLQVLPSTAYPDFYFLSLPLLMDHDWLSAVAFAGGLSAASTMLVLPAIVLSIMISNDLVMPVVLKWPRRAAAQDFTRTISKVRRYSILVILLAAYVYQFTIMEHVDFSELSLISAVSMMQMLPPFLGGFVWRQATGRGALWGMTAGITVWLYTMVLPTWLDQSSSLIANGPFGVGGLRPHHLWNLQSSSFVNGLLWSLIANLAFFIVGSLSKSARPLERIQANVFISHKPAATVSIRNLRPKITIRQLKEAISRYIGAERAELAFRTFCEREGVELDRDDPADFKTVHFCEQLLSGIVGSPSARLILSLALGPTGIAQKRAQILLDHATGALVQNRYLLQTALDQMDQGIGVFDEHARLTCWNRQFPFMLDLPENLQRMGVSLRHIASFLTDRGDLVQLEDKDCHPEFDPLAAHWRVRFRDTGQIIDVLSNTMPDGGRVTTFTDITKAVETDRMLRQTNEYLDTRVRERTAELTLANQELAKAQRRAEDANISKTRFLTDAGHDILQPLNAARLYSSALSGHLSETHQKELAVSLDSSLEAVESIFNALLDISRLDAGALQPVISTFSLNTVLQQVVRDFLPASLEKGLELKLVDSSVVVETDRNLLRRLLQNLVSNAVKYCRSGKILVGVRHQGNMLEVQILDTGIGIPQSELNVVFREFSRLSEGMNESDGLGLGLSIVERIAKTLGMQIGVTSNVGKGSVFSVRMPVSQLPTLTHVNGVPSIGDSSVADGLSVLCIDDDKRSLSAMKELLQSWGCTVDALSQGKALRRLCQNRTEPPDLILADYNLGDETGLDLIAYVRDHYDCSIRAALVTAERSSQLRNRAAADDVSVINKPVRPAILRAVLSHSQAGESNERR</sequence>
<keyword evidence="10 13" id="KW-0472">Membrane</keyword>
<evidence type="ECO:0000259" key="14">
    <source>
        <dbReference type="PROSITE" id="PS50109"/>
    </source>
</evidence>
<evidence type="ECO:0000256" key="9">
    <source>
        <dbReference type="ARBA" id="ARBA00022989"/>
    </source>
</evidence>
<dbReference type="Pfam" id="PF00072">
    <property type="entry name" value="Response_reg"/>
    <property type="match status" value="1"/>
</dbReference>
<dbReference type="Pfam" id="PF12860">
    <property type="entry name" value="PAS_7"/>
    <property type="match status" value="1"/>
</dbReference>
<name>A0A839EE22_9HYPH</name>